<dbReference type="Proteomes" id="UP000014071">
    <property type="component" value="Unassembled WGS sequence"/>
</dbReference>
<name>R9PEA4_PSEHS</name>
<feature type="compositionally biased region" description="Basic and acidic residues" evidence="1">
    <location>
        <begin position="475"/>
        <end position="489"/>
    </location>
</feature>
<keyword evidence="3" id="KW-1185">Reference proteome</keyword>
<dbReference type="SMART" id="SM00320">
    <property type="entry name" value="WD40"/>
    <property type="match status" value="3"/>
</dbReference>
<feature type="region of interest" description="Disordered" evidence="1">
    <location>
        <begin position="472"/>
        <end position="510"/>
    </location>
</feature>
<evidence type="ECO:0000313" key="3">
    <source>
        <dbReference type="Proteomes" id="UP000014071"/>
    </source>
</evidence>
<feature type="region of interest" description="Disordered" evidence="1">
    <location>
        <begin position="43"/>
        <end position="63"/>
    </location>
</feature>
<proteinExistence type="predicted"/>
<dbReference type="RefSeq" id="XP_012193273.1">
    <property type="nucleotide sequence ID" value="XM_012337883.1"/>
</dbReference>
<protein>
    <recommendedName>
        <fullName evidence="4">Guanine nucleotide-binding protein beta 5</fullName>
    </recommendedName>
</protein>
<dbReference type="InterPro" id="IPR036322">
    <property type="entry name" value="WD40_repeat_dom_sf"/>
</dbReference>
<dbReference type="HOGENOM" id="CLU_022731_3_1_1"/>
<dbReference type="AlphaFoldDB" id="R9PEA4"/>
<dbReference type="GeneID" id="24112552"/>
<dbReference type="eggNOG" id="KOG2919">
    <property type="taxonomic scope" value="Eukaryota"/>
</dbReference>
<evidence type="ECO:0008006" key="4">
    <source>
        <dbReference type="Google" id="ProtNLM"/>
    </source>
</evidence>
<dbReference type="STRING" id="1305764.R9PEA4"/>
<gene>
    <name evidence="2" type="ORF">PHSY_007289</name>
</gene>
<reference evidence="3" key="1">
    <citation type="journal article" date="2013" name="Genome Announc.">
        <title>Draft genome sequence of the basidiomycetous yeast-like fungus Pseudozyma hubeiensis SY62, which produces an abundant amount of the biosurfactant mannosylerythritol lipids.</title>
        <authorList>
            <person name="Konishi M."/>
            <person name="Hatada Y."/>
            <person name="Horiuchi J."/>
        </authorList>
    </citation>
    <scope>NUCLEOTIDE SEQUENCE [LARGE SCALE GENOMIC DNA]</scope>
    <source>
        <strain evidence="3">SY62</strain>
    </source>
</reference>
<dbReference type="SUPFAM" id="SSF50978">
    <property type="entry name" value="WD40 repeat-like"/>
    <property type="match status" value="1"/>
</dbReference>
<dbReference type="EMBL" id="DF238832">
    <property type="protein sequence ID" value="GAC99686.1"/>
    <property type="molecule type" value="Genomic_DNA"/>
</dbReference>
<dbReference type="Gene3D" id="2.130.10.10">
    <property type="entry name" value="YVTN repeat-like/Quinoprotein amine dehydrogenase"/>
    <property type="match status" value="2"/>
</dbReference>
<dbReference type="InterPro" id="IPR015943">
    <property type="entry name" value="WD40/YVTN_repeat-like_dom_sf"/>
</dbReference>
<evidence type="ECO:0000256" key="1">
    <source>
        <dbReference type="SAM" id="MobiDB-lite"/>
    </source>
</evidence>
<dbReference type="Pfam" id="PF00400">
    <property type="entry name" value="WD40"/>
    <property type="match status" value="1"/>
</dbReference>
<evidence type="ECO:0000313" key="2">
    <source>
        <dbReference type="EMBL" id="GAC99686.1"/>
    </source>
</evidence>
<dbReference type="PANTHER" id="PTHR13211">
    <property type="entry name" value="TELOMERASE CAJAL BODY PROTEIN 1"/>
    <property type="match status" value="1"/>
</dbReference>
<dbReference type="InterPro" id="IPR001680">
    <property type="entry name" value="WD40_rpt"/>
</dbReference>
<organism evidence="2 3">
    <name type="scientific">Pseudozyma hubeiensis (strain SY62)</name>
    <name type="common">Yeast</name>
    <dbReference type="NCBI Taxonomy" id="1305764"/>
    <lineage>
        <taxon>Eukaryota</taxon>
        <taxon>Fungi</taxon>
        <taxon>Dikarya</taxon>
        <taxon>Basidiomycota</taxon>
        <taxon>Ustilaginomycotina</taxon>
        <taxon>Ustilaginomycetes</taxon>
        <taxon>Ustilaginales</taxon>
        <taxon>Ustilaginaceae</taxon>
        <taxon>Pseudozyma</taxon>
    </lineage>
</organism>
<accession>R9PEA4</accession>
<dbReference type="InterPro" id="IPR051150">
    <property type="entry name" value="SWT21/TCAB1_mRNA_Telomere"/>
</dbReference>
<dbReference type="PANTHER" id="PTHR13211:SF0">
    <property type="entry name" value="TELOMERASE CAJAL BODY PROTEIN 1"/>
    <property type="match status" value="1"/>
</dbReference>
<sequence>MQSTAADVLRASDASEFAYPTPPELHVTAWNTLLQTATATSPQMPFTVDGPSQPESLRDVGSQYHSSSNRIVLPRDDFYRRACWSPDGSLLLAVTESQQTHTFAYRHHLDSFKGDEGRILEFRTRRKSPSPLLDAIWYPLPAMEEPTDDLTQPATPPMPSWCYAESHRDLPIRLTGSQDGRSRASYSIMNHVEKFVGPHSLAFSPDLSRIYCGLHSALAVFPLSKPGLNTHASIPLVEGKRSTGGQRGIISALAATAHPSDPTQELIAVGTFNATVAVYSFDPTEFPEPAEHTAVPTAGSDGHGSLARKSCLAGWREVEGDGITQLKFHPLSPYVLFVASRRSYHIYVYDIRYLMGDTSKWSFRPLAQPAAGVRTAHLLAKLRRPGGASHQRLYFDVDWAGRWLASGDEQGMISLWRIDVDRFTNQTNGDHDQIDGPHEAELRPDMTWKAHQDAIGSVTFHPHEPWLVSVSGSRRWPDTQREGCSDSKPTDSGSDVEDASSPRRAWTTSDSSLKLWDLSQPPTLPAL</sequence>
<dbReference type="OrthoDB" id="239865at2759"/>